<dbReference type="InterPro" id="IPR050406">
    <property type="entry name" value="FGGY_Carb_Kinase"/>
</dbReference>
<evidence type="ECO:0000259" key="9">
    <source>
        <dbReference type="Pfam" id="PF00370"/>
    </source>
</evidence>
<evidence type="ECO:0000256" key="5">
    <source>
        <dbReference type="ARBA" id="ARBA00022777"/>
    </source>
</evidence>
<evidence type="ECO:0000256" key="4">
    <source>
        <dbReference type="ARBA" id="ARBA00022741"/>
    </source>
</evidence>
<dbReference type="EC" id="2.7.1.17" evidence="8"/>
<gene>
    <name evidence="8" type="primary">xylB</name>
    <name evidence="11" type="ORF">HMPREF9020_00943</name>
</gene>
<comment type="caution">
    <text evidence="11">The sequence shown here is derived from an EMBL/GenBank/DDBJ whole genome shotgun (WGS) entry which is preliminary data.</text>
</comment>
<evidence type="ECO:0000256" key="8">
    <source>
        <dbReference type="HAMAP-Rule" id="MF_02220"/>
    </source>
</evidence>
<evidence type="ECO:0000256" key="3">
    <source>
        <dbReference type="ARBA" id="ARBA00022679"/>
    </source>
</evidence>
<dbReference type="PROSITE" id="PS00933">
    <property type="entry name" value="FGGY_KINASES_1"/>
    <property type="match status" value="1"/>
</dbReference>
<evidence type="ECO:0000256" key="1">
    <source>
        <dbReference type="ARBA" id="ARBA00009156"/>
    </source>
</evidence>
<keyword evidence="2 8" id="KW-0859">Xylose metabolism</keyword>
<evidence type="ECO:0000313" key="12">
    <source>
        <dbReference type="Proteomes" id="UP000005777"/>
    </source>
</evidence>
<organism evidence="11 12">
    <name type="scientific">Scardovia inopinata F0304</name>
    <dbReference type="NCBI Taxonomy" id="641146"/>
    <lineage>
        <taxon>Bacteria</taxon>
        <taxon>Bacillati</taxon>
        <taxon>Actinomycetota</taxon>
        <taxon>Actinomycetes</taxon>
        <taxon>Bifidobacteriales</taxon>
        <taxon>Bifidobacteriaceae</taxon>
        <taxon>Scardovia</taxon>
    </lineage>
</organism>
<dbReference type="SUPFAM" id="SSF53067">
    <property type="entry name" value="Actin-like ATPase domain"/>
    <property type="match status" value="2"/>
</dbReference>
<dbReference type="HOGENOM" id="CLU_009281_12_0_11"/>
<protein>
    <recommendedName>
        <fullName evidence="8">Xylulose kinase</fullName>
        <shortName evidence="8">Xylulokinase</shortName>
        <ecNumber evidence="8">2.7.1.17</ecNumber>
    </recommendedName>
</protein>
<dbReference type="PANTHER" id="PTHR43095">
    <property type="entry name" value="SUGAR KINASE"/>
    <property type="match status" value="1"/>
</dbReference>
<dbReference type="EMBL" id="ADCX01000004">
    <property type="protein sequence ID" value="EFG27302.2"/>
    <property type="molecule type" value="Genomic_DNA"/>
</dbReference>
<dbReference type="PANTHER" id="PTHR43095:SF5">
    <property type="entry name" value="XYLULOSE KINASE"/>
    <property type="match status" value="1"/>
</dbReference>
<dbReference type="CDD" id="cd07809">
    <property type="entry name" value="ASKHA_NBD_FGGY_BaXK-like"/>
    <property type="match status" value="1"/>
</dbReference>
<dbReference type="HAMAP" id="MF_02220">
    <property type="entry name" value="XylB"/>
    <property type="match status" value="1"/>
</dbReference>
<reference evidence="11 12" key="1">
    <citation type="submission" date="2012-01" db="EMBL/GenBank/DDBJ databases">
        <title>The Genome Sequence of Scardovia inopinata F0304.</title>
        <authorList>
            <consortium name="The Broad Institute Genome Sequencing Platform"/>
            <person name="Earl A."/>
            <person name="Ward D."/>
            <person name="Feldgarden M."/>
            <person name="Gevers D."/>
            <person name="Izard J."/>
            <person name="Baranova O.V."/>
            <person name="Blanton J.M."/>
            <person name="Tanner A.C."/>
            <person name="Dewhirst F.E."/>
            <person name="Young S.K."/>
            <person name="Zeng Q."/>
            <person name="Gargeya S."/>
            <person name="Fitzgerald M."/>
            <person name="Haas B."/>
            <person name="Abouelleil A."/>
            <person name="Alvarado L."/>
            <person name="Arachchi H.M."/>
            <person name="Berlin A."/>
            <person name="Chapman S.B."/>
            <person name="Gearin G."/>
            <person name="Goldberg J."/>
            <person name="Griggs A."/>
            <person name="Gujja S."/>
            <person name="Hansen M."/>
            <person name="Heiman D."/>
            <person name="Howarth C."/>
            <person name="Larimer J."/>
            <person name="Lui A."/>
            <person name="MacDonald P.J."/>
            <person name="McCowen C."/>
            <person name="Montmayeur A."/>
            <person name="Murphy C."/>
            <person name="Neiman D."/>
            <person name="Pearson M."/>
            <person name="Priest M."/>
            <person name="Roberts A."/>
            <person name="Saif S."/>
            <person name="Shea T."/>
            <person name="Sisk P."/>
            <person name="Stolte C."/>
            <person name="Sykes S."/>
            <person name="Wortman J."/>
            <person name="Nusbaum C."/>
            <person name="Birren B."/>
        </authorList>
    </citation>
    <scope>NUCLEOTIDE SEQUENCE [LARGE SCALE GENOMIC DNA]</scope>
    <source>
        <strain evidence="11 12">F0304</strain>
    </source>
</reference>
<name>W5IK78_SCAIO</name>
<dbReference type="Pfam" id="PF02782">
    <property type="entry name" value="FGGY_C"/>
    <property type="match status" value="1"/>
</dbReference>
<evidence type="ECO:0000313" key="11">
    <source>
        <dbReference type="EMBL" id="EFG27302.2"/>
    </source>
</evidence>
<keyword evidence="3 8" id="KW-0808">Transferase</keyword>
<dbReference type="InterPro" id="IPR043129">
    <property type="entry name" value="ATPase_NBD"/>
</dbReference>
<dbReference type="Pfam" id="PF00370">
    <property type="entry name" value="FGGY_N"/>
    <property type="match status" value="2"/>
</dbReference>
<keyword evidence="12" id="KW-1185">Reference proteome</keyword>
<accession>W5IK78</accession>
<dbReference type="PIRSF" id="PIRSF000538">
    <property type="entry name" value="GlpK"/>
    <property type="match status" value="1"/>
</dbReference>
<keyword evidence="6 8" id="KW-0067">ATP-binding</keyword>
<dbReference type="GO" id="GO:0005524">
    <property type="term" value="F:ATP binding"/>
    <property type="evidence" value="ECO:0007669"/>
    <property type="project" value="UniProtKB-UniRule"/>
</dbReference>
<feature type="active site" description="Proton acceptor" evidence="8">
    <location>
        <position position="295"/>
    </location>
</feature>
<proteinExistence type="inferred from homology"/>
<evidence type="ECO:0000256" key="7">
    <source>
        <dbReference type="ARBA" id="ARBA00023277"/>
    </source>
</evidence>
<comment type="catalytic activity">
    <reaction evidence="8">
        <text>D-xylulose + ATP = D-xylulose 5-phosphate + ADP + H(+)</text>
        <dbReference type="Rhea" id="RHEA:10964"/>
        <dbReference type="ChEBI" id="CHEBI:15378"/>
        <dbReference type="ChEBI" id="CHEBI:17140"/>
        <dbReference type="ChEBI" id="CHEBI:30616"/>
        <dbReference type="ChEBI" id="CHEBI:57737"/>
        <dbReference type="ChEBI" id="CHEBI:456216"/>
        <dbReference type="EC" id="2.7.1.17"/>
    </reaction>
</comment>
<feature type="domain" description="Carbohydrate kinase FGGY N-terminal" evidence="9">
    <location>
        <begin position="167"/>
        <end position="302"/>
    </location>
</feature>
<evidence type="ECO:0000256" key="6">
    <source>
        <dbReference type="ARBA" id="ARBA00022840"/>
    </source>
</evidence>
<dbReference type="InterPro" id="IPR018485">
    <property type="entry name" value="FGGY_C"/>
</dbReference>
<dbReference type="InterPro" id="IPR018484">
    <property type="entry name" value="FGGY_N"/>
</dbReference>
<keyword evidence="5 8" id="KW-0418">Kinase</keyword>
<dbReference type="Proteomes" id="UP000005777">
    <property type="component" value="Unassembled WGS sequence"/>
</dbReference>
<dbReference type="GO" id="GO:0042732">
    <property type="term" value="P:D-xylose metabolic process"/>
    <property type="evidence" value="ECO:0007669"/>
    <property type="project" value="UniProtKB-KW"/>
</dbReference>
<comment type="similarity">
    <text evidence="1 8">Belongs to the FGGY kinase family.</text>
</comment>
<dbReference type="InterPro" id="IPR000577">
    <property type="entry name" value="Carb_kinase_FGGY"/>
</dbReference>
<dbReference type="AlphaFoldDB" id="W5IK78"/>
<keyword evidence="4 8" id="KW-0547">Nucleotide-binding</keyword>
<evidence type="ECO:0000259" key="10">
    <source>
        <dbReference type="Pfam" id="PF02782"/>
    </source>
</evidence>
<feature type="site" description="Important for activity" evidence="8">
    <location>
        <position position="34"/>
    </location>
</feature>
<dbReference type="eggNOG" id="COG1070">
    <property type="taxonomic scope" value="Bacteria"/>
</dbReference>
<feature type="binding site" evidence="8">
    <location>
        <begin position="97"/>
        <end position="98"/>
    </location>
    <ligand>
        <name>substrate</name>
    </ligand>
</feature>
<dbReference type="Gene3D" id="3.30.420.40">
    <property type="match status" value="2"/>
</dbReference>
<dbReference type="GO" id="GO:0005998">
    <property type="term" value="P:xylulose catabolic process"/>
    <property type="evidence" value="ECO:0007669"/>
    <property type="project" value="UniProtKB-UniRule"/>
</dbReference>
<dbReference type="InterPro" id="IPR006000">
    <property type="entry name" value="Xylulokinase"/>
</dbReference>
<feature type="domain" description="Carbohydrate kinase FGGY C-terminal" evidence="10">
    <location>
        <begin position="311"/>
        <end position="492"/>
    </location>
</feature>
<feature type="domain" description="Carbohydrate kinase FGGY N-terminal" evidence="9">
    <location>
        <begin position="30"/>
        <end position="130"/>
    </location>
</feature>
<comment type="function">
    <text evidence="8">Catalyzes the phosphorylation of D-xylulose to D-xylulose 5-phosphate.</text>
</comment>
<evidence type="ECO:0000256" key="2">
    <source>
        <dbReference type="ARBA" id="ARBA00022629"/>
    </source>
</evidence>
<sequence>MDRADAINAKNARKTENAKKAGTARKRVLVAGIDTSTQSCKVRVTDAATGQMVRFGQAKHPDGTRVNPEAWWQAFQEAAQQAGGLADISALSVGGQQHGMVLLDEQGQVIRDAMLWNDTSSAPQAQALIDRLGLPEQGQGLLAEHEAEFIDPNDAQHVRGIKRWVKAVGSSLVASLTITKLAWVAQNEPDNASRIAAVCLPHDWLSWRIGGNGPVKSGRANLDALFTDRSDASGTAYFNSASNQYRTDLIDLALGRHDILLPRVLGPTQVGAVADPAIAGSDIEGDCLIGPGGGDNAMASLGLGMSVGDVSVSLGTSGVAAAVSPAPAYDMTGAVTGFADCTGHWLPLACTINGSRILDAGRRALGVDYDGLAQLAEKAEPGAGGITLIPYFDGERTPNRPDAKASLRGMTLANTKKENLARAFVEGLLCSQRDCLEMVRGLGARINRILLIGGGARSQAVRDLAPCVLGMNVQLPQPDEYVAIGAARQAAWLLEEGRNAADAEEAANPGQVPQHQEPHWPVTIEKTLTGQNQPQVYHQYVAYRG</sequence>
<dbReference type="InterPro" id="IPR018483">
    <property type="entry name" value="Carb_kinase_FGGY_CS"/>
</dbReference>
<keyword evidence="7 8" id="KW-0119">Carbohydrate metabolism</keyword>
<dbReference type="GO" id="GO:0004856">
    <property type="term" value="F:D-xylulokinase activity"/>
    <property type="evidence" value="ECO:0007669"/>
    <property type="project" value="UniProtKB-UniRule"/>
</dbReference>